<protein>
    <submittedName>
        <fullName evidence="1">Uncharacterized protein</fullName>
    </submittedName>
</protein>
<gene>
    <name evidence="1" type="ORF">METZ01_LOCUS21457</name>
</gene>
<dbReference type="AlphaFoldDB" id="A0A381PT08"/>
<sequence>MFLVVPSGHLEVTTCQRRDPVLVG</sequence>
<organism evidence="1">
    <name type="scientific">marine metagenome</name>
    <dbReference type="NCBI Taxonomy" id="408172"/>
    <lineage>
        <taxon>unclassified sequences</taxon>
        <taxon>metagenomes</taxon>
        <taxon>ecological metagenomes</taxon>
    </lineage>
</organism>
<evidence type="ECO:0000313" key="1">
    <source>
        <dbReference type="EMBL" id="SUZ68603.1"/>
    </source>
</evidence>
<name>A0A381PT08_9ZZZZ</name>
<reference evidence="1" key="1">
    <citation type="submission" date="2018-05" db="EMBL/GenBank/DDBJ databases">
        <authorList>
            <person name="Lanie J.A."/>
            <person name="Ng W.-L."/>
            <person name="Kazmierczak K.M."/>
            <person name="Andrzejewski T.M."/>
            <person name="Davidsen T.M."/>
            <person name="Wayne K.J."/>
            <person name="Tettelin H."/>
            <person name="Glass J.I."/>
            <person name="Rusch D."/>
            <person name="Podicherti R."/>
            <person name="Tsui H.-C.T."/>
            <person name="Winkler M.E."/>
        </authorList>
    </citation>
    <scope>NUCLEOTIDE SEQUENCE</scope>
</reference>
<accession>A0A381PT08</accession>
<proteinExistence type="predicted"/>
<dbReference type="EMBL" id="UINC01001039">
    <property type="protein sequence ID" value="SUZ68603.1"/>
    <property type="molecule type" value="Genomic_DNA"/>
</dbReference>